<evidence type="ECO:0000313" key="5">
    <source>
        <dbReference type="EMBL" id="MBJ7598167.1"/>
    </source>
</evidence>
<dbReference type="EC" id="1.14.13.227" evidence="1"/>
<name>A0A934K092_9BACT</name>
<proteinExistence type="predicted"/>
<reference evidence="5" key="1">
    <citation type="submission" date="2020-10" db="EMBL/GenBank/DDBJ databases">
        <title>Ca. Dormibacterota MAGs.</title>
        <authorList>
            <person name="Montgomery K."/>
        </authorList>
    </citation>
    <scope>NUCLEOTIDE SEQUENCE [LARGE SCALE GENOMIC DNA]</scope>
    <source>
        <strain evidence="5">SC8812_S17_10</strain>
    </source>
</reference>
<dbReference type="InterPro" id="IPR009078">
    <property type="entry name" value="Ferritin-like_SF"/>
</dbReference>
<evidence type="ECO:0000256" key="4">
    <source>
        <dbReference type="ARBA" id="ARBA00048941"/>
    </source>
</evidence>
<keyword evidence="2" id="KW-0560">Oxidoreductase</keyword>
<dbReference type="RefSeq" id="WP_338200956.1">
    <property type="nucleotide sequence ID" value="NZ_JAEKNR010000098.1"/>
</dbReference>
<comment type="catalytic activity">
    <reaction evidence="4">
        <text>propane + NADH + O2 + H(+) = propan-2-ol + NAD(+) + H2O</text>
        <dbReference type="Rhea" id="RHEA:49992"/>
        <dbReference type="ChEBI" id="CHEBI:15377"/>
        <dbReference type="ChEBI" id="CHEBI:15378"/>
        <dbReference type="ChEBI" id="CHEBI:15379"/>
        <dbReference type="ChEBI" id="CHEBI:17824"/>
        <dbReference type="ChEBI" id="CHEBI:32879"/>
        <dbReference type="ChEBI" id="CHEBI:57540"/>
        <dbReference type="ChEBI" id="CHEBI:57945"/>
        <dbReference type="EC" id="1.14.13.227"/>
    </reaction>
</comment>
<keyword evidence="6" id="KW-1185">Reference proteome</keyword>
<evidence type="ECO:0000256" key="1">
    <source>
        <dbReference type="ARBA" id="ARBA00012710"/>
    </source>
</evidence>
<evidence type="ECO:0000256" key="3">
    <source>
        <dbReference type="ARBA" id="ARBA00023033"/>
    </source>
</evidence>
<evidence type="ECO:0000256" key="2">
    <source>
        <dbReference type="ARBA" id="ARBA00023002"/>
    </source>
</evidence>
<dbReference type="GO" id="GO:0016709">
    <property type="term" value="F:oxidoreductase activity, acting on paired donors, with incorporation or reduction of molecular oxygen, NAD(P)H as one donor, and incorporation of one atom of oxygen"/>
    <property type="evidence" value="ECO:0007669"/>
    <property type="project" value="InterPro"/>
</dbReference>
<gene>
    <name evidence="5" type="ORF">JF922_08795</name>
</gene>
<keyword evidence="3 5" id="KW-0503">Monooxygenase</keyword>
<dbReference type="Pfam" id="PF02332">
    <property type="entry name" value="Phenol_Hydrox"/>
    <property type="match status" value="1"/>
</dbReference>
<sequence length="368" mass="41664">MAVETDKKKERSVPKPVFTDAEAGALTFPSSKSRSFNYFKAAKLHASLYEDVTVDVQPDPARHLTQGWVYGFAKGPGGFPEEWTKIKSSNWHAFLDPNEEWEQTIYRNNANVVRQITQNLANAKARQAYASWSTGWTRVVERHVGAWMHAEHGLGMHVFLPAQRDAPTNMINNAISVNSMHKLRFAQDLVLYNLEISGEIAGFDGSAHKDVWMNDPSWQGVRENVERLTAVRDWAEAVFAANYVFEGLVGELFRSQFVMQVAAPNGDYVTPTLMGAGESDYERDLRYSRVLFKLLADDPKHGDANRTLMEKWLGQWVPMSLAAARKLQPIWSQPTEKAVRFEDSLAHTTERMRGHLDEVEVRAPKELG</sequence>
<dbReference type="PIRSF" id="PIRSF000040">
    <property type="entry name" value="MMOH_comp"/>
    <property type="match status" value="1"/>
</dbReference>
<dbReference type="InterPro" id="IPR003430">
    <property type="entry name" value="Phenol_Hydrox"/>
</dbReference>
<dbReference type="Proteomes" id="UP000612893">
    <property type="component" value="Unassembled WGS sequence"/>
</dbReference>
<organism evidence="5 6">
    <name type="scientific">Candidatus Nephthysia bennettiae</name>
    <dbReference type="NCBI Taxonomy" id="3127016"/>
    <lineage>
        <taxon>Bacteria</taxon>
        <taxon>Bacillati</taxon>
        <taxon>Candidatus Dormiibacterota</taxon>
        <taxon>Candidatus Dormibacteria</taxon>
        <taxon>Candidatus Dormibacterales</taxon>
        <taxon>Candidatus Dormibacteraceae</taxon>
        <taxon>Candidatus Nephthysia</taxon>
    </lineage>
</organism>
<dbReference type="InterPro" id="IPR012078">
    <property type="entry name" value="MP_mOase_hydro"/>
</dbReference>
<dbReference type="AlphaFoldDB" id="A0A934K092"/>
<dbReference type="EMBL" id="JAEKNR010000098">
    <property type="protein sequence ID" value="MBJ7598167.1"/>
    <property type="molecule type" value="Genomic_DNA"/>
</dbReference>
<dbReference type="InterPro" id="IPR012348">
    <property type="entry name" value="RNR-like"/>
</dbReference>
<evidence type="ECO:0000313" key="6">
    <source>
        <dbReference type="Proteomes" id="UP000612893"/>
    </source>
</evidence>
<dbReference type="SUPFAM" id="SSF47240">
    <property type="entry name" value="Ferritin-like"/>
    <property type="match status" value="1"/>
</dbReference>
<protein>
    <recommendedName>
        <fullName evidence="1">propane 2-monooxygenase</fullName>
        <ecNumber evidence="1">1.14.13.227</ecNumber>
    </recommendedName>
</protein>
<accession>A0A934K092</accession>
<comment type="caution">
    <text evidence="5">The sequence shown here is derived from an EMBL/GenBank/DDBJ whole genome shotgun (WGS) entry which is preliminary data.</text>
</comment>
<dbReference type="CDD" id="cd01058">
    <property type="entry name" value="AAMH_B"/>
    <property type="match status" value="1"/>
</dbReference>
<dbReference type="Gene3D" id="1.10.620.20">
    <property type="entry name" value="Ribonucleotide Reductase, subunit A"/>
    <property type="match status" value="1"/>
</dbReference>